<sequence>MSVRSRVEKLEKDAGNQFKVVVTQGEFFDKHGNPISTENGWPPNLKEDVHRAIVSVSDSEETVTLQRRQDESGAEFMRRFDQTGIEIGKKVGTTVCLPWDAKWT</sequence>
<dbReference type="RefSeq" id="WP_171116885.1">
    <property type="nucleotide sequence ID" value="NZ_WVQY01000006.1"/>
</dbReference>
<protein>
    <submittedName>
        <fullName evidence="1">Uncharacterized protein</fullName>
    </submittedName>
</protein>
<evidence type="ECO:0000313" key="2">
    <source>
        <dbReference type="Proteomes" id="UP000599383"/>
    </source>
</evidence>
<keyword evidence="2" id="KW-1185">Reference proteome</keyword>
<evidence type="ECO:0000313" key="1">
    <source>
        <dbReference type="EMBL" id="NOD31810.1"/>
    </source>
</evidence>
<comment type="caution">
    <text evidence="1">The sequence shown here is derived from an EMBL/GenBank/DDBJ whole genome shotgun (WGS) entry which is preliminary data.</text>
</comment>
<organism evidence="1 2">
    <name type="scientific">Ruegeria atlantica</name>
    <dbReference type="NCBI Taxonomy" id="81569"/>
    <lineage>
        <taxon>Bacteria</taxon>
        <taxon>Pseudomonadati</taxon>
        <taxon>Pseudomonadota</taxon>
        <taxon>Alphaproteobacteria</taxon>
        <taxon>Rhodobacterales</taxon>
        <taxon>Roseobacteraceae</taxon>
        <taxon>Ruegeria</taxon>
    </lineage>
</organism>
<dbReference type="EMBL" id="WVQY01000006">
    <property type="protein sequence ID" value="NOD31810.1"/>
    <property type="molecule type" value="Genomic_DNA"/>
</dbReference>
<dbReference type="Proteomes" id="UP000599383">
    <property type="component" value="Unassembled WGS sequence"/>
</dbReference>
<proteinExistence type="predicted"/>
<name>A0ABX1WEU0_9RHOB</name>
<reference evidence="1 2" key="1">
    <citation type="submission" date="2019-12" db="EMBL/GenBank/DDBJ databases">
        <title>Ruegeria JWLKs population differentiation of coral mucus and skeleton niches.</title>
        <authorList>
            <person name="Luo D."/>
        </authorList>
    </citation>
    <scope>NUCLEOTIDE SEQUENCE [LARGE SCALE GENOMIC DNA]</scope>
    <source>
        <strain evidence="1 2">HKCCD6238</strain>
    </source>
</reference>
<gene>
    <name evidence="1" type="ORF">GS617_16175</name>
</gene>
<accession>A0ABX1WEU0</accession>